<dbReference type="Pfam" id="PF08263">
    <property type="entry name" value="LRRNT_2"/>
    <property type="match status" value="1"/>
</dbReference>
<keyword evidence="3" id="KW-0677">Repeat</keyword>
<feature type="chain" id="PRO_5002041970" description="Leucine-rich repeat-containing N-terminal plant-type domain-containing protein" evidence="4">
    <location>
        <begin position="26"/>
        <end position="158"/>
    </location>
</feature>
<evidence type="ECO:0000256" key="2">
    <source>
        <dbReference type="ARBA" id="ARBA00022729"/>
    </source>
</evidence>
<dbReference type="Gene3D" id="3.80.10.10">
    <property type="entry name" value="Ribonuclease Inhibitor"/>
    <property type="match status" value="1"/>
</dbReference>
<sequence>MQSSTALLYAHLMLLPCLLLLQVRAVHHGGISLRSQQAALLHWKSTLDSPSRQLSSWQDNTSPCNWTGIMCTPVRHGRRRPWWVVTNISLPSSNIHGQLGELNFSALPFLIYIDLSYNSIHGSIPANALYLCSPISTSPEIRLLEKYQTRSVTYIVLP</sequence>
<dbReference type="InterPro" id="IPR013210">
    <property type="entry name" value="LRR_N_plant-typ"/>
</dbReference>
<dbReference type="PANTHER" id="PTHR48060">
    <property type="entry name" value="DNA DAMAGE-REPAIR/TOLERATION PROTEIN DRT100"/>
    <property type="match status" value="1"/>
</dbReference>
<dbReference type="SUPFAM" id="SSF52058">
    <property type="entry name" value="L domain-like"/>
    <property type="match status" value="1"/>
</dbReference>
<dbReference type="InterPro" id="IPR032675">
    <property type="entry name" value="LRR_dom_sf"/>
</dbReference>
<evidence type="ECO:0000256" key="1">
    <source>
        <dbReference type="ARBA" id="ARBA00022614"/>
    </source>
</evidence>
<proteinExistence type="predicted"/>
<dbReference type="PANTHER" id="PTHR48060:SF19">
    <property type="entry name" value="LEUCINE-RICH REPEAT-CONTAINING N-TERMINAL PLANT-TYPE DOMAIN-CONTAINING PROTEIN"/>
    <property type="match status" value="1"/>
</dbReference>
<dbReference type="AlphaFoldDB" id="A0A0A8XT42"/>
<evidence type="ECO:0000256" key="3">
    <source>
        <dbReference type="ARBA" id="ARBA00022737"/>
    </source>
</evidence>
<keyword evidence="2 4" id="KW-0732">Signal</keyword>
<organism evidence="6">
    <name type="scientific">Arundo donax</name>
    <name type="common">Giant reed</name>
    <name type="synonym">Donax arundinaceus</name>
    <dbReference type="NCBI Taxonomy" id="35708"/>
    <lineage>
        <taxon>Eukaryota</taxon>
        <taxon>Viridiplantae</taxon>
        <taxon>Streptophyta</taxon>
        <taxon>Embryophyta</taxon>
        <taxon>Tracheophyta</taxon>
        <taxon>Spermatophyta</taxon>
        <taxon>Magnoliopsida</taxon>
        <taxon>Liliopsida</taxon>
        <taxon>Poales</taxon>
        <taxon>Poaceae</taxon>
        <taxon>PACMAD clade</taxon>
        <taxon>Arundinoideae</taxon>
        <taxon>Arundineae</taxon>
        <taxon>Arundo</taxon>
    </lineage>
</organism>
<evidence type="ECO:0000259" key="5">
    <source>
        <dbReference type="Pfam" id="PF08263"/>
    </source>
</evidence>
<protein>
    <recommendedName>
        <fullName evidence="5">Leucine-rich repeat-containing N-terminal plant-type domain-containing protein</fullName>
    </recommendedName>
</protein>
<dbReference type="EMBL" id="GBRH01281952">
    <property type="protein sequence ID" value="JAD15943.1"/>
    <property type="molecule type" value="Transcribed_RNA"/>
</dbReference>
<reference evidence="6" key="2">
    <citation type="journal article" date="2015" name="Data Brief">
        <title>Shoot transcriptome of the giant reed, Arundo donax.</title>
        <authorList>
            <person name="Barrero R.A."/>
            <person name="Guerrero F.D."/>
            <person name="Moolhuijzen P."/>
            <person name="Goolsby J.A."/>
            <person name="Tidwell J."/>
            <person name="Bellgard S.E."/>
            <person name="Bellgard M.I."/>
        </authorList>
    </citation>
    <scope>NUCLEOTIDE SEQUENCE</scope>
    <source>
        <tissue evidence="6">Shoot tissue taken approximately 20 cm above the soil surface</tissue>
    </source>
</reference>
<evidence type="ECO:0000256" key="4">
    <source>
        <dbReference type="SAM" id="SignalP"/>
    </source>
</evidence>
<reference evidence="6" key="1">
    <citation type="submission" date="2014-09" db="EMBL/GenBank/DDBJ databases">
        <authorList>
            <person name="Magalhaes I.L.F."/>
            <person name="Oliveira U."/>
            <person name="Santos F.R."/>
            <person name="Vidigal T.H.D.A."/>
            <person name="Brescovit A.D."/>
            <person name="Santos A.J."/>
        </authorList>
    </citation>
    <scope>NUCLEOTIDE SEQUENCE</scope>
    <source>
        <tissue evidence="6">Shoot tissue taken approximately 20 cm above the soil surface</tissue>
    </source>
</reference>
<name>A0A0A8XT42_ARUDO</name>
<feature type="signal peptide" evidence="4">
    <location>
        <begin position="1"/>
        <end position="25"/>
    </location>
</feature>
<accession>A0A0A8XT42</accession>
<feature type="domain" description="Leucine-rich repeat-containing N-terminal plant-type" evidence="5">
    <location>
        <begin position="35"/>
        <end position="72"/>
    </location>
</feature>
<dbReference type="InterPro" id="IPR053211">
    <property type="entry name" value="DNA_repair-toleration"/>
</dbReference>
<evidence type="ECO:0000313" key="6">
    <source>
        <dbReference type="EMBL" id="JAD15943.1"/>
    </source>
</evidence>
<keyword evidence="1" id="KW-0433">Leucine-rich repeat</keyword>